<protein>
    <submittedName>
        <fullName evidence="1">Uncharacterized protein</fullName>
    </submittedName>
</protein>
<dbReference type="Proteomes" id="UP001302120">
    <property type="component" value="Unassembled WGS sequence"/>
</dbReference>
<gene>
    <name evidence="1" type="ORF">VB620_13290</name>
</gene>
<dbReference type="RefSeq" id="WP_323196628.1">
    <property type="nucleotide sequence ID" value="NZ_JAYGHG010000021.1"/>
</dbReference>
<evidence type="ECO:0000313" key="2">
    <source>
        <dbReference type="Proteomes" id="UP001302120"/>
    </source>
</evidence>
<keyword evidence="2" id="KW-1185">Reference proteome</keyword>
<reference evidence="1 2" key="1">
    <citation type="submission" date="2023-12" db="EMBL/GenBank/DDBJ databases">
        <title>Baltic Sea Cyanobacteria.</title>
        <authorList>
            <person name="Delbaje E."/>
            <person name="Fewer D.P."/>
            <person name="Shishido T.K."/>
        </authorList>
    </citation>
    <scope>NUCLEOTIDE SEQUENCE [LARGE SCALE GENOMIC DNA]</scope>
    <source>
        <strain evidence="1 2">UHCC-0300</strain>
    </source>
</reference>
<proteinExistence type="predicted"/>
<organism evidence="1 2">
    <name type="scientific">Nodularia harveyana UHCC-0300</name>
    <dbReference type="NCBI Taxonomy" id="2974287"/>
    <lineage>
        <taxon>Bacteria</taxon>
        <taxon>Bacillati</taxon>
        <taxon>Cyanobacteriota</taxon>
        <taxon>Cyanophyceae</taxon>
        <taxon>Nostocales</taxon>
        <taxon>Nodulariaceae</taxon>
        <taxon>Nodularia</taxon>
    </lineage>
</organism>
<comment type="caution">
    <text evidence="1">The sequence shown here is derived from an EMBL/GenBank/DDBJ whole genome shotgun (WGS) entry which is preliminary data.</text>
</comment>
<accession>A0ABU5UFJ7</accession>
<sequence>MAIHLIKRLSVFASILAFVIFVPGIALAAPVHTNLTPSIILAQFANNNTGSSLFSDTNLTPQQQQQLQAVRQRRNKEIGAVLNSSQISKLAKNMRSGDDISQGLEKLNLPREQKNLVDAIMQLTNLKMEAISSRHLRQIGQN</sequence>
<name>A0ABU5UFJ7_9CYAN</name>
<dbReference type="EMBL" id="JAYGHG010000021">
    <property type="protein sequence ID" value="MEA5582312.1"/>
    <property type="molecule type" value="Genomic_DNA"/>
</dbReference>
<evidence type="ECO:0000313" key="1">
    <source>
        <dbReference type="EMBL" id="MEA5582312.1"/>
    </source>
</evidence>